<dbReference type="Pfam" id="PF00078">
    <property type="entry name" value="RVT_1"/>
    <property type="match status" value="1"/>
</dbReference>
<evidence type="ECO:0000313" key="3">
    <source>
        <dbReference type="Proteomes" id="UP001154282"/>
    </source>
</evidence>
<evidence type="ECO:0000313" key="2">
    <source>
        <dbReference type="EMBL" id="CAI0396484.1"/>
    </source>
</evidence>
<organism evidence="2 3">
    <name type="scientific">Linum tenue</name>
    <dbReference type="NCBI Taxonomy" id="586396"/>
    <lineage>
        <taxon>Eukaryota</taxon>
        <taxon>Viridiplantae</taxon>
        <taxon>Streptophyta</taxon>
        <taxon>Embryophyta</taxon>
        <taxon>Tracheophyta</taxon>
        <taxon>Spermatophyta</taxon>
        <taxon>Magnoliopsida</taxon>
        <taxon>eudicotyledons</taxon>
        <taxon>Gunneridae</taxon>
        <taxon>Pentapetalae</taxon>
        <taxon>rosids</taxon>
        <taxon>fabids</taxon>
        <taxon>Malpighiales</taxon>
        <taxon>Linaceae</taxon>
        <taxon>Linum</taxon>
    </lineage>
</organism>
<dbReference type="SUPFAM" id="SSF56219">
    <property type="entry name" value="DNase I-like"/>
    <property type="match status" value="1"/>
</dbReference>
<keyword evidence="3" id="KW-1185">Reference proteome</keyword>
<dbReference type="Pfam" id="PF13966">
    <property type="entry name" value="zf-RVT"/>
    <property type="match status" value="1"/>
</dbReference>
<comment type="caution">
    <text evidence="2">The sequence shown here is derived from an EMBL/GenBank/DDBJ whole genome shotgun (WGS) entry which is preliminary data.</text>
</comment>
<dbReference type="Proteomes" id="UP001154282">
    <property type="component" value="Unassembled WGS sequence"/>
</dbReference>
<dbReference type="PANTHER" id="PTHR33116:SF78">
    <property type="entry name" value="OS12G0587133 PROTEIN"/>
    <property type="match status" value="1"/>
</dbReference>
<dbReference type="PROSITE" id="PS50878">
    <property type="entry name" value="RT_POL"/>
    <property type="match status" value="1"/>
</dbReference>
<evidence type="ECO:0000259" key="1">
    <source>
        <dbReference type="PROSITE" id="PS50878"/>
    </source>
</evidence>
<dbReference type="SUPFAM" id="SSF56672">
    <property type="entry name" value="DNA/RNA polymerases"/>
    <property type="match status" value="1"/>
</dbReference>
<dbReference type="GO" id="GO:0003824">
    <property type="term" value="F:catalytic activity"/>
    <property type="evidence" value="ECO:0007669"/>
    <property type="project" value="InterPro"/>
</dbReference>
<dbReference type="EMBL" id="CAMGYJ010000003">
    <property type="protein sequence ID" value="CAI0396484.1"/>
    <property type="molecule type" value="Genomic_DNA"/>
</dbReference>
<name>A0AAV0IH71_9ROSI</name>
<dbReference type="InterPro" id="IPR026960">
    <property type="entry name" value="RVT-Znf"/>
</dbReference>
<dbReference type="InterPro" id="IPR000477">
    <property type="entry name" value="RT_dom"/>
</dbReference>
<dbReference type="Gene3D" id="3.60.10.10">
    <property type="entry name" value="Endonuclease/exonuclease/phosphatase"/>
    <property type="match status" value="1"/>
</dbReference>
<proteinExistence type="predicted"/>
<dbReference type="AlphaFoldDB" id="A0AAV0IH71"/>
<protein>
    <recommendedName>
        <fullName evidence="1">Reverse transcriptase domain-containing protein</fullName>
    </recommendedName>
</protein>
<dbReference type="InterPro" id="IPR036691">
    <property type="entry name" value="Endo/exonu/phosph_ase_sf"/>
</dbReference>
<dbReference type="InterPro" id="IPR043502">
    <property type="entry name" value="DNA/RNA_pol_sf"/>
</dbReference>
<feature type="domain" description="Reverse transcriptase" evidence="1">
    <location>
        <begin position="483"/>
        <end position="762"/>
    </location>
</feature>
<sequence>MNPSLIVWNVRGLGDFGKRGRVKRLLARRKASIVGLVETKWNQCSDELIAGVSGSRDSGWAAVNAVCNAGGIAIYWDKNCFRSVSSRVGAYYLQVDFQEECSQKLWSLAVVYGPQDREEKLAFIREIDDLCSGTEIPLCIAGDFNLVRSHEDYRGARRNTTLMDEFNECININGLLEIPLSGSLFTWCRGDGSDSFSRIDRAFINQGFDQLYQNCSMMALERVESDHNPLLIKLGAQDRIRRPWKFENMWLQDERFFRDLETWMRSDVEGFGAAFRWSQRLQNLKGLIKVWNKEVFGNINTRIEMVLSKINELDLAGQARPLSGGEINDINGLKIDLSRLLSLQEILWRQKVKEQWLKLGDDNSRYFHVVANNKRRFNMIECINIQGVRFEGRADVAKGVVDFYTSFFRESVVRRPFPRNLELAKLNESEAASLMQVFSEAEIWTSLRDSDGWKAPGPDGFSWDFYKRCWPLIRGEVLNALSEFHETGTLPKRITHSFLCLVPKRDAVEDIKDLRPISLMGSLNKLISKILARRLSLVLPKLVSSFQQASVRGRQISEAALIGFELLDSRRKSRRPGLIFKLDIERAFDCVSWGCLFRTLAAVGFPRKWCDWIRGTMCSPVISTIINGEAKGFFNTGKGLRQGDPLSPGLFTLIMELLSSMLSKLRDEGKIRGFFMNDLGREGEVTHLLFADDTLIFCEASVDQVLYILSALVCFQAVSGLKINLEKSMMIAVGDVPNPEFFAAVFGCNWTRDAVRYLGYPLGAKVNSATIWEPIIEKMERRLAGWKGRLLSLGGRLVLNSAVLNSQPTYFFSLFKAPRGAIQKMEKIQRRFIWGGTGEDRKMPLVNWDLCKASKDNGGLAIKDLYCVNKALLIKWLWKYATDRGSWWRELISIKYPADSEWQSKRCRSGFGESVWANITKEYDEFWKVCHIDPGSGEWVSFWKDCWIPNHVLADSFPRVAAVATDPDARVSDLANNTGVRSFPDRSVWRKFVPHKIRAFMWLVAHKKILTLDNLQRRGWLLANRCYMCHSAEESINHLLIECDFAKQVWRGFGRVCSILAPPTGDILMAIQRWSSDLPDNLVGWIGFCALHVISWQVWLERNSRVFRDRCLGVADVLKKALLLIVDNLIAHGKISREEGMGWMLDVRRSLDPSYGFALMQ</sequence>
<dbReference type="PANTHER" id="PTHR33116">
    <property type="entry name" value="REVERSE TRANSCRIPTASE ZINC-BINDING DOMAIN-CONTAINING PROTEIN-RELATED-RELATED"/>
    <property type="match status" value="1"/>
</dbReference>
<reference evidence="2" key="1">
    <citation type="submission" date="2022-08" db="EMBL/GenBank/DDBJ databases">
        <authorList>
            <person name="Gutierrez-Valencia J."/>
        </authorList>
    </citation>
    <scope>NUCLEOTIDE SEQUENCE</scope>
</reference>
<gene>
    <name evidence="2" type="ORF">LITE_LOCUS9150</name>
</gene>
<dbReference type="InterPro" id="IPR005135">
    <property type="entry name" value="Endo/exonuclease/phosphatase"/>
</dbReference>
<dbReference type="Pfam" id="PF03372">
    <property type="entry name" value="Exo_endo_phos"/>
    <property type="match status" value="1"/>
</dbReference>
<accession>A0AAV0IH71</accession>
<dbReference type="CDD" id="cd01650">
    <property type="entry name" value="RT_nLTR_like"/>
    <property type="match status" value="1"/>
</dbReference>